<protein>
    <submittedName>
        <fullName evidence="1">Uncharacterized protein</fullName>
    </submittedName>
</protein>
<sequence length="112" mass="12874">MEVLAVYDTTEQIESRTTPDLLAQLLFAYLPQSEAWISVPEEDDPTGENWTPQWTDISVALAEIERFLKSEPAHQMEIPDFTTDELIGELHLFRDELKRASAHTSRFHLSIC</sequence>
<accession>A0A645F4D3</accession>
<organism evidence="1">
    <name type="scientific">bioreactor metagenome</name>
    <dbReference type="NCBI Taxonomy" id="1076179"/>
    <lineage>
        <taxon>unclassified sequences</taxon>
        <taxon>metagenomes</taxon>
        <taxon>ecological metagenomes</taxon>
    </lineage>
</organism>
<name>A0A645F4D3_9ZZZZ</name>
<dbReference type="AlphaFoldDB" id="A0A645F4D3"/>
<gene>
    <name evidence="1" type="ORF">SDC9_154693</name>
</gene>
<reference evidence="1" key="1">
    <citation type="submission" date="2019-08" db="EMBL/GenBank/DDBJ databases">
        <authorList>
            <person name="Kucharzyk K."/>
            <person name="Murdoch R.W."/>
            <person name="Higgins S."/>
            <person name="Loffler F."/>
        </authorList>
    </citation>
    <scope>NUCLEOTIDE SEQUENCE</scope>
</reference>
<evidence type="ECO:0000313" key="1">
    <source>
        <dbReference type="EMBL" id="MPN07423.1"/>
    </source>
</evidence>
<comment type="caution">
    <text evidence="1">The sequence shown here is derived from an EMBL/GenBank/DDBJ whole genome shotgun (WGS) entry which is preliminary data.</text>
</comment>
<proteinExistence type="predicted"/>
<dbReference type="EMBL" id="VSSQ01053400">
    <property type="protein sequence ID" value="MPN07423.1"/>
    <property type="molecule type" value="Genomic_DNA"/>
</dbReference>